<dbReference type="Pfam" id="PF13843">
    <property type="entry name" value="DDE_Tnp_1_7"/>
    <property type="match status" value="1"/>
</dbReference>
<feature type="domain" description="Integrase catalytic" evidence="8">
    <location>
        <begin position="731"/>
        <end position="891"/>
    </location>
</feature>
<proteinExistence type="predicted"/>
<dbReference type="InterPro" id="IPR043128">
    <property type="entry name" value="Rev_trsase/Diguanyl_cyclase"/>
</dbReference>
<dbReference type="InterPro" id="IPR029526">
    <property type="entry name" value="PGBD"/>
</dbReference>
<keyword evidence="1" id="KW-0808">Transferase</keyword>
<dbReference type="InterPro" id="IPR043502">
    <property type="entry name" value="DNA/RNA_pol_sf"/>
</dbReference>
<dbReference type="CDD" id="cd09274">
    <property type="entry name" value="RNase_HI_RT_Ty3"/>
    <property type="match status" value="1"/>
</dbReference>
<protein>
    <recommendedName>
        <fullName evidence="8">Integrase catalytic domain-containing protein</fullName>
    </recommendedName>
</protein>
<keyword evidence="3" id="KW-0540">Nuclease</keyword>
<evidence type="ECO:0000256" key="7">
    <source>
        <dbReference type="SAM" id="MobiDB-lite"/>
    </source>
</evidence>
<dbReference type="EMBL" id="CP092876">
    <property type="protein sequence ID" value="UYV77094.1"/>
    <property type="molecule type" value="Genomic_DNA"/>
</dbReference>
<feature type="compositionally biased region" description="Polar residues" evidence="7">
    <location>
        <begin position="197"/>
        <end position="207"/>
    </location>
</feature>
<feature type="compositionally biased region" description="Polar residues" evidence="7">
    <location>
        <begin position="232"/>
        <end position="249"/>
    </location>
</feature>
<feature type="region of interest" description="Disordered" evidence="7">
    <location>
        <begin position="197"/>
        <end position="265"/>
    </location>
</feature>
<evidence type="ECO:0000256" key="3">
    <source>
        <dbReference type="ARBA" id="ARBA00022722"/>
    </source>
</evidence>
<dbReference type="InterPro" id="IPR036397">
    <property type="entry name" value="RNaseH_sf"/>
</dbReference>
<name>A0ABY6L8A6_9ARAC</name>
<evidence type="ECO:0000256" key="2">
    <source>
        <dbReference type="ARBA" id="ARBA00022695"/>
    </source>
</evidence>
<dbReference type="Pfam" id="PF00665">
    <property type="entry name" value="rve"/>
    <property type="match status" value="1"/>
</dbReference>
<dbReference type="PROSITE" id="PS50994">
    <property type="entry name" value="INTEGRASE"/>
    <property type="match status" value="1"/>
</dbReference>
<evidence type="ECO:0000259" key="8">
    <source>
        <dbReference type="PROSITE" id="PS50994"/>
    </source>
</evidence>
<dbReference type="Proteomes" id="UP001235939">
    <property type="component" value="Chromosome 14"/>
</dbReference>
<dbReference type="Gene3D" id="3.30.70.270">
    <property type="match status" value="1"/>
</dbReference>
<gene>
    <name evidence="9" type="ORF">LAZ67_14003241</name>
</gene>
<evidence type="ECO:0000256" key="1">
    <source>
        <dbReference type="ARBA" id="ARBA00022679"/>
    </source>
</evidence>
<dbReference type="Pfam" id="PF17917">
    <property type="entry name" value="RT_RNaseH"/>
    <property type="match status" value="1"/>
</dbReference>
<accession>A0ABY6L8A6</accession>
<dbReference type="Gene3D" id="3.30.420.10">
    <property type="entry name" value="Ribonuclease H-like superfamily/Ribonuclease H"/>
    <property type="match status" value="1"/>
</dbReference>
<keyword evidence="5" id="KW-0378">Hydrolase</keyword>
<dbReference type="InterPro" id="IPR012337">
    <property type="entry name" value="RNaseH-like_sf"/>
</dbReference>
<evidence type="ECO:0000313" key="9">
    <source>
        <dbReference type="EMBL" id="UYV77094.1"/>
    </source>
</evidence>
<dbReference type="PANTHER" id="PTHR37984:SF5">
    <property type="entry name" value="PROTEIN NYNRIN-LIKE"/>
    <property type="match status" value="1"/>
</dbReference>
<sequence>MGLANYYRKFVKDFSKISFPLVRLTRKNQPFIWNEEVEESFAKLKMALSTKPVLAIYNPDYPSKVYTDASKYGIGAILTQIGPDNEEHVIAYYSKTLQPHQENYSAYEMECLAVIQATDHFHVYIENQPFEIITDHAALQWLFTMKKPKPKYFRWILSLSSKSCNIVHRSGKQQTHVDALSRLPVVNIATQELQEHQQNSDLSFLKNSHTHDDESEDSEEEFGLSDEDSDNCYESNHNSESEQDVISSGSEDEGEEYLGKNGQFEPIKTRTKSSNIVVRCPGPKASLQIPKASDAFNLYFDDNTINVITKWTNQKIDTVKGNNKFRTFTYETSPDEIRALIGLTLLAGVGKGGSESTKSLFARDGTGRNIFGAGMNERRFVFLLNVLRFDNRESREERRKDDKLAPIRELWELFIAKCSSLYTPGTNCTIDESLLNFRGRCGFKQYIPNKPAKYGIKVFVLADSATYYFLTGKIYIGKDSNYDPNFSVPSNVVLELVKPIENTNRNITTDNWYTSYELAMELKKRNITLVGTLKKNKAIIPKNFLLNGDIGVSQYGFDAMGVTILSYVPKQKKRVILLSSMHHEKYTEKDSNKPEIIVYYNYTKGGVDTHDQLCANYTCKRKTARWPMRVFFGMVDSAAYNSLVLYSSVNKVWASEKSNRRSNFIKELAIELITPHAKHRYSIPQTPKAIRNMIELRITTDIKNYVRSCKSCQLVKVRHEPTLGEMITPTSNIQPLQMIGCDTIVLGTAAANTKHKFIQVFVDHATRYLWAYPTITNTAQAVTQCLDKIIKSVNSINTILTDNGKNFISKEFNKFLSLQGIKHTYTSPYHPQCNGICEKLNDTIMTKLRIAVLEKPRCKWSTLLPQVVKNYNSTPHDVTGFSPLFLMYGIGNVPEFADQTPITIEEARKKASLRTEQSRSKWKIKHDSHHPKYVFKEGDLVIRKIAFNDPRLIKTSPKYEGPFVIQKKISDVTYDISLKDQKQARRVHISQLRPFITRE</sequence>
<keyword evidence="6" id="KW-0695">RNA-directed DNA polymerase</keyword>
<dbReference type="SUPFAM" id="SSF56672">
    <property type="entry name" value="DNA/RNA polymerases"/>
    <property type="match status" value="1"/>
</dbReference>
<keyword evidence="4" id="KW-0255">Endonuclease</keyword>
<dbReference type="InterPro" id="IPR041373">
    <property type="entry name" value="RT_RNaseH"/>
</dbReference>
<dbReference type="PANTHER" id="PTHR37984">
    <property type="entry name" value="PROTEIN CBG26694"/>
    <property type="match status" value="1"/>
</dbReference>
<dbReference type="InterPro" id="IPR001584">
    <property type="entry name" value="Integrase_cat-core"/>
</dbReference>
<evidence type="ECO:0000256" key="4">
    <source>
        <dbReference type="ARBA" id="ARBA00022759"/>
    </source>
</evidence>
<reference evidence="9 10" key="1">
    <citation type="submission" date="2022-01" db="EMBL/GenBank/DDBJ databases">
        <title>A chromosomal length assembly of Cordylochernes scorpioides.</title>
        <authorList>
            <person name="Zeh D."/>
            <person name="Zeh J."/>
        </authorList>
    </citation>
    <scope>NUCLEOTIDE SEQUENCE [LARGE SCALE GENOMIC DNA]</scope>
    <source>
        <strain evidence="9">IN4F17</strain>
        <tissue evidence="9">Whole Body</tissue>
    </source>
</reference>
<evidence type="ECO:0000256" key="6">
    <source>
        <dbReference type="ARBA" id="ARBA00022918"/>
    </source>
</evidence>
<evidence type="ECO:0000313" key="10">
    <source>
        <dbReference type="Proteomes" id="UP001235939"/>
    </source>
</evidence>
<dbReference type="SUPFAM" id="SSF53098">
    <property type="entry name" value="Ribonuclease H-like"/>
    <property type="match status" value="1"/>
</dbReference>
<keyword evidence="10" id="KW-1185">Reference proteome</keyword>
<keyword evidence="2" id="KW-0548">Nucleotidyltransferase</keyword>
<evidence type="ECO:0000256" key="5">
    <source>
        <dbReference type="ARBA" id="ARBA00022801"/>
    </source>
</evidence>
<dbReference type="InterPro" id="IPR050951">
    <property type="entry name" value="Retrovirus_Pol_polyprotein"/>
</dbReference>
<organism evidence="9 10">
    <name type="scientific">Cordylochernes scorpioides</name>
    <dbReference type="NCBI Taxonomy" id="51811"/>
    <lineage>
        <taxon>Eukaryota</taxon>
        <taxon>Metazoa</taxon>
        <taxon>Ecdysozoa</taxon>
        <taxon>Arthropoda</taxon>
        <taxon>Chelicerata</taxon>
        <taxon>Arachnida</taxon>
        <taxon>Pseudoscorpiones</taxon>
        <taxon>Cheliferoidea</taxon>
        <taxon>Chernetidae</taxon>
        <taxon>Cordylochernes</taxon>
    </lineage>
</organism>
<feature type="compositionally biased region" description="Acidic residues" evidence="7">
    <location>
        <begin position="213"/>
        <end position="231"/>
    </location>
</feature>